<dbReference type="PANTHER" id="PTHR47857">
    <property type="entry name" value="EXPRESSED PROTEIN-RELATED"/>
    <property type="match status" value="1"/>
</dbReference>
<feature type="compositionally biased region" description="Polar residues" evidence="1">
    <location>
        <begin position="454"/>
        <end position="468"/>
    </location>
</feature>
<evidence type="ECO:0008006" key="6">
    <source>
        <dbReference type="Google" id="ProtNLM"/>
    </source>
</evidence>
<feature type="compositionally biased region" description="Low complexity" evidence="1">
    <location>
        <begin position="79"/>
        <end position="90"/>
    </location>
</feature>
<accession>A0A5J9WMR8</accession>
<feature type="compositionally biased region" description="Basic and acidic residues" evidence="1">
    <location>
        <begin position="395"/>
        <end position="415"/>
    </location>
</feature>
<dbReference type="OrthoDB" id="770239at2759"/>
<dbReference type="InterPro" id="IPR022212">
    <property type="entry name" value="DUF3741"/>
</dbReference>
<dbReference type="AlphaFoldDB" id="A0A5J9WMR8"/>
<dbReference type="Pfam" id="PF14309">
    <property type="entry name" value="DUF4378"/>
    <property type="match status" value="1"/>
</dbReference>
<feature type="region of interest" description="Disordered" evidence="1">
    <location>
        <begin position="574"/>
        <end position="600"/>
    </location>
</feature>
<dbReference type="Pfam" id="PF12552">
    <property type="entry name" value="DUF3741"/>
    <property type="match status" value="1"/>
</dbReference>
<name>A0A5J9WMR8_9POAL</name>
<evidence type="ECO:0000259" key="3">
    <source>
        <dbReference type="Pfam" id="PF14309"/>
    </source>
</evidence>
<feature type="domain" description="DUF3741" evidence="2">
    <location>
        <begin position="173"/>
        <end position="211"/>
    </location>
</feature>
<feature type="compositionally biased region" description="Polar residues" evidence="1">
    <location>
        <begin position="235"/>
        <end position="251"/>
    </location>
</feature>
<dbReference type="InterPro" id="IPR025486">
    <property type="entry name" value="DUF4378"/>
</dbReference>
<reference evidence="4 5" key="1">
    <citation type="journal article" date="2019" name="Sci. Rep.">
        <title>A high-quality genome of Eragrostis curvula grass provides insights into Poaceae evolution and supports new strategies to enhance forage quality.</title>
        <authorList>
            <person name="Carballo J."/>
            <person name="Santos B.A.C.M."/>
            <person name="Zappacosta D."/>
            <person name="Garbus I."/>
            <person name="Selva J.P."/>
            <person name="Gallo C.A."/>
            <person name="Diaz A."/>
            <person name="Albertini E."/>
            <person name="Caccamo M."/>
            <person name="Echenique V."/>
        </authorList>
    </citation>
    <scope>NUCLEOTIDE SEQUENCE [LARGE SCALE GENOMIC DNA]</scope>
    <source>
        <strain evidence="5">cv. Victoria</strain>
        <tissue evidence="4">Leaf</tissue>
    </source>
</reference>
<feature type="region of interest" description="Disordered" evidence="1">
    <location>
        <begin position="230"/>
        <end position="259"/>
    </location>
</feature>
<dbReference type="Proteomes" id="UP000324897">
    <property type="component" value="Chromosome 5"/>
</dbReference>
<dbReference type="EMBL" id="RWGY01000004">
    <property type="protein sequence ID" value="TVU48680.1"/>
    <property type="molecule type" value="Genomic_DNA"/>
</dbReference>
<organism evidence="4 5">
    <name type="scientific">Eragrostis curvula</name>
    <name type="common">weeping love grass</name>
    <dbReference type="NCBI Taxonomy" id="38414"/>
    <lineage>
        <taxon>Eukaryota</taxon>
        <taxon>Viridiplantae</taxon>
        <taxon>Streptophyta</taxon>
        <taxon>Embryophyta</taxon>
        <taxon>Tracheophyta</taxon>
        <taxon>Spermatophyta</taxon>
        <taxon>Magnoliopsida</taxon>
        <taxon>Liliopsida</taxon>
        <taxon>Poales</taxon>
        <taxon>Poaceae</taxon>
        <taxon>PACMAD clade</taxon>
        <taxon>Chloridoideae</taxon>
        <taxon>Eragrostideae</taxon>
        <taxon>Eragrostidinae</taxon>
        <taxon>Eragrostis</taxon>
    </lineage>
</organism>
<proteinExistence type="predicted"/>
<feature type="region of interest" description="Disordered" evidence="1">
    <location>
        <begin position="453"/>
        <end position="478"/>
    </location>
</feature>
<feature type="compositionally biased region" description="Polar residues" evidence="1">
    <location>
        <begin position="305"/>
        <end position="321"/>
    </location>
</feature>
<feature type="domain" description="DUF4378" evidence="3">
    <location>
        <begin position="678"/>
        <end position="821"/>
    </location>
</feature>
<sequence length="828" mass="93807">MFMRHIKAYSAKTIHQNMEECSSRKPTVKRLMEDELGKVKQLKIPNDEVQRILADLGHGVCLDQSSTQNIKSKGEPNQSTSTSVSSPSGSLDPRGSKCMKESEENNLELALADFLGQIHKYHDERPHKNCKNKNELCTELKFLIEAKLNELNNPPCSLAYEQNPNNEEIDIDDGKHLCSSQEVGPEKFRDALEMLSSDTELFLKILQKPNSNILESIQSYQNGEIRTKLVPTKMPGNTDSIEGTKSTNQDELATKTHGKESRHIFFWKKEKTNGRHATEGTNGSQPANKIVILKPNPRRGIDPTVATSSTQAPELSATESSKFSIKEVRRRFRIVTSEARKEKAPMCEDNLQKDPQWLKSTTFTIKKDTRQLAEQTSEGKASSSSNAKNNFRPSKRNDGEGKTDSHTNQSSKDEYVFYDEAKKHLTEILKDKSQTTKHPTLQISRSLVRMLSLPQGSPMSPTSNQCSKPSPRSSPRAKDCIDLSSEEANICATYKAKREGFAKEEIQTRDISGNGECDDPVTPHEECECIKEEIQEKTEESVEVDTAHTEEIDKLGCSENNSNARCIPGEQCRQNPSQNMVEEAGENDTEKTECQEPATPRSSIELISQFSPDGSLEKQEQPSPVSVLDPFFNEDVDNLDAEDTIKCELHADILRPQYTIDGESNQEIFWADKDVRLGYIKAFLELSELCTYQNLEVWYLEDELISPCLFEELHHGNQIDDTKLLFDCICEALTEIQRTYFRSTPCLSSLKYKIRAPPMGRSLVSEINKHVERNLHNQFPSTLDQLVCMDLEDGNWMDLRSESEEITVVLWDFILDELLEEVAYDLWI</sequence>
<evidence type="ECO:0000259" key="2">
    <source>
        <dbReference type="Pfam" id="PF12552"/>
    </source>
</evidence>
<gene>
    <name evidence="4" type="ORF">EJB05_08325</name>
</gene>
<protein>
    <recommendedName>
        <fullName evidence="6">DUF4378 domain-containing protein</fullName>
    </recommendedName>
</protein>
<feature type="region of interest" description="Disordered" evidence="1">
    <location>
        <begin position="67"/>
        <end position="102"/>
    </location>
</feature>
<feature type="region of interest" description="Disordered" evidence="1">
    <location>
        <begin position="294"/>
        <end position="321"/>
    </location>
</feature>
<feature type="region of interest" description="Disordered" evidence="1">
    <location>
        <begin position="369"/>
        <end position="415"/>
    </location>
</feature>
<comment type="caution">
    <text evidence="4">The sequence shown here is derived from an EMBL/GenBank/DDBJ whole genome shotgun (WGS) entry which is preliminary data.</text>
</comment>
<dbReference type="PANTHER" id="PTHR47857:SF2">
    <property type="entry name" value="EXPRESSED PROTEIN"/>
    <property type="match status" value="1"/>
</dbReference>
<dbReference type="Gramene" id="TVU48680">
    <property type="protein sequence ID" value="TVU48680"/>
    <property type="gene ID" value="EJB05_08325"/>
</dbReference>
<feature type="compositionally biased region" description="Low complexity" evidence="1">
    <location>
        <begin position="380"/>
        <end position="390"/>
    </location>
</feature>
<evidence type="ECO:0000313" key="5">
    <source>
        <dbReference type="Proteomes" id="UP000324897"/>
    </source>
</evidence>
<keyword evidence="5" id="KW-1185">Reference proteome</keyword>
<feature type="compositionally biased region" description="Polar residues" evidence="1">
    <location>
        <begin position="67"/>
        <end position="78"/>
    </location>
</feature>
<evidence type="ECO:0000256" key="1">
    <source>
        <dbReference type="SAM" id="MobiDB-lite"/>
    </source>
</evidence>
<evidence type="ECO:0000313" key="4">
    <source>
        <dbReference type="EMBL" id="TVU48680.1"/>
    </source>
</evidence>